<dbReference type="RefSeq" id="WP_065535484.1">
    <property type="nucleotide sequence ID" value="NZ_CP015406.2"/>
</dbReference>
<dbReference type="Proteomes" id="UP000595792">
    <property type="component" value="Chromosome"/>
</dbReference>
<evidence type="ECO:0008006" key="3">
    <source>
        <dbReference type="Google" id="ProtNLM"/>
    </source>
</evidence>
<dbReference type="EMBL" id="CP065315">
    <property type="protein sequence ID" value="QQR04595.1"/>
    <property type="molecule type" value="Genomic_DNA"/>
</dbReference>
<reference evidence="1 2" key="1">
    <citation type="submission" date="2020-11" db="EMBL/GenBank/DDBJ databases">
        <title>Closed and high quality bacterial genomes of the OMM12 community.</title>
        <authorList>
            <person name="Marbouty M."/>
            <person name="Lamy-Besnier Q."/>
            <person name="Debarbieux L."/>
            <person name="Koszul R."/>
        </authorList>
    </citation>
    <scope>NUCLEOTIDE SEQUENCE [LARGE SCALE GENOMIC DNA]</scope>
    <source>
        <strain evidence="1 2">YL31</strain>
    </source>
</reference>
<gene>
    <name evidence="1" type="ORF">I5Q84_11400</name>
</gene>
<sequence>MVNTIVSIPGYVHLYRSLLRFYDMPENEIREMLYLLNTANLDCYEYYHPERELVESGPVAFCHWLETMDCRPYRTEVQLYKSLLFLKRSIDRDLIVTSQREALQTLRCIISNIEYRFYKAYEMEIEDKRTVYGECTYRLVPREDEPSVCLMHDWIYLPSA</sequence>
<dbReference type="AlphaFoldDB" id="A0AAX1KFJ6"/>
<evidence type="ECO:0000313" key="1">
    <source>
        <dbReference type="EMBL" id="QQR04595.1"/>
    </source>
</evidence>
<proteinExistence type="predicted"/>
<name>A0AAX1KFJ6_FLAPL</name>
<dbReference type="KEGG" id="fpla:A4U99_16110"/>
<protein>
    <recommendedName>
        <fullName evidence="3">DUF2313 domain-containing protein</fullName>
    </recommendedName>
</protein>
<organism evidence="1 2">
    <name type="scientific">Flavonifractor plautii</name>
    <name type="common">Fusobacterium plautii</name>
    <dbReference type="NCBI Taxonomy" id="292800"/>
    <lineage>
        <taxon>Bacteria</taxon>
        <taxon>Bacillati</taxon>
        <taxon>Bacillota</taxon>
        <taxon>Clostridia</taxon>
        <taxon>Eubacteriales</taxon>
        <taxon>Oscillospiraceae</taxon>
        <taxon>Flavonifractor</taxon>
    </lineage>
</organism>
<evidence type="ECO:0000313" key="2">
    <source>
        <dbReference type="Proteomes" id="UP000595792"/>
    </source>
</evidence>
<accession>A0AAX1KFJ6</accession>